<dbReference type="OrthoDB" id="9803119at2"/>
<keyword evidence="12" id="KW-1185">Reference proteome</keyword>
<dbReference type="InterPro" id="IPR050646">
    <property type="entry name" value="Cas1"/>
</dbReference>
<comment type="similarity">
    <text evidence="10">Belongs to the CRISPR-associated endonuclease Cas1 family.</text>
</comment>
<evidence type="ECO:0000256" key="10">
    <source>
        <dbReference type="HAMAP-Rule" id="MF_01470"/>
    </source>
</evidence>
<dbReference type="InParanoid" id="A0A0R2FW07"/>
<evidence type="ECO:0000313" key="11">
    <source>
        <dbReference type="EMBL" id="KRN32400.1"/>
    </source>
</evidence>
<dbReference type="EC" id="3.1.-.-" evidence="10"/>
<dbReference type="NCBIfam" id="TIGR00287">
    <property type="entry name" value="cas1"/>
    <property type="match status" value="1"/>
</dbReference>
<keyword evidence="8 10" id="KW-0464">Manganese</keyword>
<evidence type="ECO:0000256" key="4">
    <source>
        <dbReference type="ARBA" id="ARBA00022801"/>
    </source>
</evidence>
<dbReference type="STRING" id="1123500.GCA_000420365_00676"/>
<dbReference type="PANTHER" id="PTHR34353:SF2">
    <property type="entry name" value="CRISPR-ASSOCIATED ENDONUCLEASE CAS1 1"/>
    <property type="match status" value="1"/>
</dbReference>
<keyword evidence="4 10" id="KW-0378">Hydrolase</keyword>
<gene>
    <name evidence="10" type="primary">cas1</name>
    <name evidence="11" type="ORF">IV68_GL000751</name>
</gene>
<dbReference type="InterPro" id="IPR042206">
    <property type="entry name" value="CRISPR-assoc_Cas1_C"/>
</dbReference>
<accession>A0A0R2FW07</accession>
<dbReference type="eggNOG" id="COG1518">
    <property type="taxonomic scope" value="Bacteria"/>
</dbReference>
<dbReference type="GO" id="GO:0051607">
    <property type="term" value="P:defense response to virus"/>
    <property type="evidence" value="ECO:0007669"/>
    <property type="project" value="UniProtKB-UniRule"/>
</dbReference>
<keyword evidence="6 10" id="KW-0051">Antiviral defense</keyword>
<dbReference type="InterPro" id="IPR002729">
    <property type="entry name" value="CRISPR-assoc_Cas1"/>
</dbReference>
<dbReference type="GO" id="GO:0003677">
    <property type="term" value="F:DNA binding"/>
    <property type="evidence" value="ECO:0007669"/>
    <property type="project" value="UniProtKB-KW"/>
</dbReference>
<feature type="binding site" evidence="10">
    <location>
        <position position="147"/>
    </location>
    <ligand>
        <name>Mn(2+)</name>
        <dbReference type="ChEBI" id="CHEBI:29035"/>
    </ligand>
</feature>
<proteinExistence type="inferred from homology"/>
<evidence type="ECO:0000256" key="5">
    <source>
        <dbReference type="ARBA" id="ARBA00022842"/>
    </source>
</evidence>
<reference evidence="11 12" key="1">
    <citation type="journal article" date="2015" name="Genome Announc.">
        <title>Expanding the biotechnology potential of lactobacilli through comparative genomics of 213 strains and associated genera.</title>
        <authorList>
            <person name="Sun Z."/>
            <person name="Harris H.M."/>
            <person name="McCann A."/>
            <person name="Guo C."/>
            <person name="Argimon S."/>
            <person name="Zhang W."/>
            <person name="Yang X."/>
            <person name="Jeffery I.B."/>
            <person name="Cooney J.C."/>
            <person name="Kagawa T.F."/>
            <person name="Liu W."/>
            <person name="Song Y."/>
            <person name="Salvetti E."/>
            <person name="Wrobel A."/>
            <person name="Rasinkangas P."/>
            <person name="Parkhill J."/>
            <person name="Rea M.C."/>
            <person name="O'Sullivan O."/>
            <person name="Ritari J."/>
            <person name="Douillard F.P."/>
            <person name="Paul Ross R."/>
            <person name="Yang R."/>
            <person name="Briner A.E."/>
            <person name="Felis G.E."/>
            <person name="de Vos W.M."/>
            <person name="Barrangou R."/>
            <person name="Klaenhammer T.R."/>
            <person name="Caufield P.W."/>
            <person name="Cui Y."/>
            <person name="Zhang H."/>
            <person name="O'Toole P.W."/>
        </authorList>
    </citation>
    <scope>NUCLEOTIDE SEQUENCE [LARGE SCALE GENOMIC DNA]</scope>
    <source>
        <strain evidence="11 12">DSM 20190</strain>
    </source>
</reference>
<dbReference type="GO" id="GO:0016787">
    <property type="term" value="F:hydrolase activity"/>
    <property type="evidence" value="ECO:0007669"/>
    <property type="project" value="UniProtKB-KW"/>
</dbReference>
<dbReference type="RefSeq" id="WP_027694522.1">
    <property type="nucleotide sequence ID" value="NZ_ATUU01000002.1"/>
</dbReference>
<keyword evidence="1 10" id="KW-0540">Nuclease</keyword>
<sequence length="295" mass="33652">MAWRTVVITSHAKLNYRMNDLKVQTDHGAEQIPIDDIKVLIIATTRAVITAYAMNELSRRGVKVIFCDERGMPAGELMPYRGNGAQNKNIAKQLLWDQAHRDRIWQQIVKTKILNQDRVLNHELVEAYPELMRLAGEVELGDEHNREAQAARLYFPRLFGKGVVRSDERQAINGHLNYGYSLLLATFSREIVANGYLTQLGIHHTGWENAFNLASDLMEPFRPFVDACVLKQKDQPLTLETKLNLIGVLDQVITYQGMQMDLTQAVQRYVRDCLNYLNGDTKVVTEMEFEGCGTE</sequence>
<keyword evidence="5 10" id="KW-0460">Magnesium</keyword>
<evidence type="ECO:0000256" key="6">
    <source>
        <dbReference type="ARBA" id="ARBA00023118"/>
    </source>
</evidence>
<feature type="binding site" evidence="10">
    <location>
        <position position="204"/>
    </location>
    <ligand>
        <name>Mn(2+)</name>
        <dbReference type="ChEBI" id="CHEBI:29035"/>
    </ligand>
</feature>
<dbReference type="AlphaFoldDB" id="A0A0R2FW07"/>
<comment type="subunit">
    <text evidence="9 10">Homodimer, forms a heterotetramer with a Cas2 homodimer.</text>
</comment>
<comment type="cofactor">
    <cofactor evidence="10">
        <name>Mg(2+)</name>
        <dbReference type="ChEBI" id="CHEBI:18420"/>
    </cofactor>
    <cofactor evidence="10">
        <name>Mn(2+)</name>
        <dbReference type="ChEBI" id="CHEBI:29035"/>
    </cofactor>
</comment>
<feature type="binding site" evidence="10">
    <location>
        <position position="219"/>
    </location>
    <ligand>
        <name>Mn(2+)</name>
        <dbReference type="ChEBI" id="CHEBI:29035"/>
    </ligand>
</feature>
<dbReference type="Gene3D" id="1.20.120.920">
    <property type="entry name" value="CRISPR-associated endonuclease Cas1, C-terminal domain"/>
    <property type="match status" value="1"/>
</dbReference>
<dbReference type="Gene3D" id="3.100.10.20">
    <property type="entry name" value="CRISPR-associated endonuclease Cas1, N-terminal domain"/>
    <property type="match status" value="1"/>
</dbReference>
<evidence type="ECO:0000256" key="1">
    <source>
        <dbReference type="ARBA" id="ARBA00022722"/>
    </source>
</evidence>
<dbReference type="HAMAP" id="MF_01470">
    <property type="entry name" value="Cas1"/>
    <property type="match status" value="1"/>
</dbReference>
<name>A0A0R2FW07_9LACO</name>
<dbReference type="NCBIfam" id="TIGR03639">
    <property type="entry name" value="cas1_NMENI"/>
    <property type="match status" value="1"/>
</dbReference>
<protein>
    <recommendedName>
        <fullName evidence="10">CRISPR-associated endonuclease Cas1</fullName>
        <ecNumber evidence="10">3.1.-.-</ecNumber>
    </recommendedName>
</protein>
<dbReference type="Proteomes" id="UP000051296">
    <property type="component" value="Unassembled WGS sequence"/>
</dbReference>
<keyword evidence="7 10" id="KW-0238">DNA-binding</keyword>
<organism evidence="11 12">
    <name type="scientific">Weissella halotolerans DSM 20190</name>
    <dbReference type="NCBI Taxonomy" id="1123500"/>
    <lineage>
        <taxon>Bacteria</taxon>
        <taxon>Bacillati</taxon>
        <taxon>Bacillota</taxon>
        <taxon>Bacilli</taxon>
        <taxon>Lactobacillales</taxon>
        <taxon>Lactobacillaceae</taxon>
        <taxon>Weissella</taxon>
    </lineage>
</organism>
<keyword evidence="2 10" id="KW-0479">Metal-binding</keyword>
<dbReference type="GO" id="GO:0046872">
    <property type="term" value="F:metal ion binding"/>
    <property type="evidence" value="ECO:0007669"/>
    <property type="project" value="UniProtKB-UniRule"/>
</dbReference>
<comment type="caution">
    <text evidence="11">The sequence shown here is derived from an EMBL/GenBank/DDBJ whole genome shotgun (WGS) entry which is preliminary data.</text>
</comment>
<evidence type="ECO:0000313" key="12">
    <source>
        <dbReference type="Proteomes" id="UP000051296"/>
    </source>
</evidence>
<keyword evidence="3 10" id="KW-0255">Endonuclease</keyword>
<dbReference type="GO" id="GO:0004520">
    <property type="term" value="F:DNA endonuclease activity"/>
    <property type="evidence" value="ECO:0007669"/>
    <property type="project" value="InterPro"/>
</dbReference>
<dbReference type="InterPro" id="IPR042211">
    <property type="entry name" value="CRISPR-assoc_Cas1_N"/>
</dbReference>
<dbReference type="PATRIC" id="fig|1123500.6.peg.756"/>
<dbReference type="EMBL" id="JQAX01000002">
    <property type="protein sequence ID" value="KRN32400.1"/>
    <property type="molecule type" value="Genomic_DNA"/>
</dbReference>
<evidence type="ECO:0000256" key="9">
    <source>
        <dbReference type="ARBA" id="ARBA00038592"/>
    </source>
</evidence>
<evidence type="ECO:0000256" key="7">
    <source>
        <dbReference type="ARBA" id="ARBA00023125"/>
    </source>
</evidence>
<evidence type="ECO:0000256" key="3">
    <source>
        <dbReference type="ARBA" id="ARBA00022759"/>
    </source>
</evidence>
<dbReference type="PANTHER" id="PTHR34353">
    <property type="entry name" value="CRISPR-ASSOCIATED ENDONUCLEASE CAS1 1"/>
    <property type="match status" value="1"/>
</dbReference>
<comment type="function">
    <text evidence="10">CRISPR (clustered regularly interspaced short palindromic repeat), is an adaptive immune system that provides protection against mobile genetic elements (viruses, transposable elements and conjugative plasmids). CRISPR clusters contain spacers, sequences complementary to antecedent mobile elements, and target invading nucleic acids. CRISPR clusters are transcribed and processed into CRISPR RNA (crRNA). Acts as a dsDNA endonuclease. Involved in the integration of spacer DNA into the CRISPR cassette.</text>
</comment>
<dbReference type="InterPro" id="IPR019855">
    <property type="entry name" value="CRISPR-assoc_Cas1_NMENI"/>
</dbReference>
<evidence type="ECO:0000256" key="8">
    <source>
        <dbReference type="ARBA" id="ARBA00023211"/>
    </source>
</evidence>
<dbReference type="GO" id="GO:0043571">
    <property type="term" value="P:maintenance of CRISPR repeat elements"/>
    <property type="evidence" value="ECO:0007669"/>
    <property type="project" value="UniProtKB-UniRule"/>
</dbReference>
<evidence type="ECO:0000256" key="2">
    <source>
        <dbReference type="ARBA" id="ARBA00022723"/>
    </source>
</evidence>
<dbReference type="Pfam" id="PF01867">
    <property type="entry name" value="Cas_Cas1"/>
    <property type="match status" value="1"/>
</dbReference>